<dbReference type="EMBL" id="RZIG01000002">
    <property type="protein sequence ID" value="RYJ11593.1"/>
    <property type="molecule type" value="Genomic_DNA"/>
</dbReference>
<feature type="transmembrane region" description="Helical" evidence="1">
    <location>
        <begin position="38"/>
        <end position="58"/>
    </location>
</feature>
<accession>A0A482TKT2</accession>
<gene>
    <name evidence="2" type="ORF">ELS20_09650</name>
</gene>
<keyword evidence="1" id="KW-0812">Transmembrane</keyword>
<dbReference type="Proteomes" id="UP000293535">
    <property type="component" value="Unassembled WGS sequence"/>
</dbReference>
<comment type="caution">
    <text evidence="2">The sequence shown here is derived from an EMBL/GenBank/DDBJ whole genome shotgun (WGS) entry which is preliminary data.</text>
</comment>
<dbReference type="AlphaFoldDB" id="A0A482TKT2"/>
<sequence>MSLAPVLLSIGGTGMVFGAVYEAVLSSNPSDSIPDDRIVWSTVVLALIAVIAGIWSVAA</sequence>
<protein>
    <submittedName>
        <fullName evidence="2">Uncharacterized protein</fullName>
    </submittedName>
</protein>
<keyword evidence="1" id="KW-1133">Transmembrane helix</keyword>
<reference evidence="2 3" key="1">
    <citation type="submission" date="2018-12" db="EMBL/GenBank/DDBJ databases">
        <title>Draft genome sequence of Haloarcula hispinica strain 18.1, an halophilic archaeon isolated from Chott El Jerid of Southern Tunisia.</title>
        <authorList>
            <person name="Najjari A."/>
            <person name="Ben Dhia O."/>
            <person name="Ferjani R."/>
            <person name="Mahjoubi M."/>
            <person name="Sghaier H."/>
            <person name="Elshahed M."/>
            <person name="Ouzari H.I."/>
            <person name="Cherid A."/>
            <person name="Youssef N."/>
        </authorList>
    </citation>
    <scope>NUCLEOTIDE SEQUENCE [LARGE SCALE GENOMIC DNA]</scope>
    <source>
        <strain evidence="2 3">18.1</strain>
    </source>
</reference>
<evidence type="ECO:0000313" key="2">
    <source>
        <dbReference type="EMBL" id="RYJ11593.1"/>
    </source>
</evidence>
<proteinExistence type="predicted"/>
<evidence type="ECO:0000313" key="3">
    <source>
        <dbReference type="Proteomes" id="UP000293535"/>
    </source>
</evidence>
<organism evidence="2 3">
    <name type="scientific">Haloarcula hispanica</name>
    <dbReference type="NCBI Taxonomy" id="51589"/>
    <lineage>
        <taxon>Archaea</taxon>
        <taxon>Methanobacteriati</taxon>
        <taxon>Methanobacteriota</taxon>
        <taxon>Stenosarchaea group</taxon>
        <taxon>Halobacteria</taxon>
        <taxon>Halobacteriales</taxon>
        <taxon>Haloarculaceae</taxon>
        <taxon>Haloarcula</taxon>
    </lineage>
</organism>
<keyword evidence="1" id="KW-0472">Membrane</keyword>
<evidence type="ECO:0000256" key="1">
    <source>
        <dbReference type="SAM" id="Phobius"/>
    </source>
</evidence>
<name>A0A482TKT2_HALHI</name>